<proteinExistence type="predicted"/>
<evidence type="ECO:0000313" key="2">
    <source>
        <dbReference type="EMBL" id="RIB15590.1"/>
    </source>
</evidence>
<feature type="compositionally biased region" description="Basic and acidic residues" evidence="1">
    <location>
        <begin position="1"/>
        <end position="11"/>
    </location>
</feature>
<dbReference type="AlphaFoldDB" id="A0A397UZD9"/>
<keyword evidence="3" id="KW-1185">Reference proteome</keyword>
<dbReference type="EMBL" id="QKWP01000733">
    <property type="protein sequence ID" value="RIB15590.1"/>
    <property type="molecule type" value="Genomic_DNA"/>
</dbReference>
<comment type="caution">
    <text evidence="2">The sequence shown here is derived from an EMBL/GenBank/DDBJ whole genome shotgun (WGS) entry which is preliminary data.</text>
</comment>
<dbReference type="Proteomes" id="UP000266673">
    <property type="component" value="Unassembled WGS sequence"/>
</dbReference>
<sequence>MDSHETSKKALAESNSPITSGSSPTSAQPSSPTPSNASTGSTKKDKDTSTTSTPASTPASSNGSTGGKSTKNVPSSTPAINIFSNDGSFLDRFKKMKAEEDEKKKQLGALERKKAFEDRIKNRGKRKNQPTDEEPDPKRVMLEDNERSETLDPKANAYLKEMQKYSERLCKDDSGHVRPLVK</sequence>
<name>A0A397UZD9_9GLOM</name>
<accession>A0A397UZD9</accession>
<dbReference type="OrthoDB" id="5544050at2759"/>
<feature type="region of interest" description="Disordered" evidence="1">
    <location>
        <begin position="1"/>
        <end position="88"/>
    </location>
</feature>
<feature type="compositionally biased region" description="Low complexity" evidence="1">
    <location>
        <begin position="19"/>
        <end position="41"/>
    </location>
</feature>
<reference evidence="2 3" key="1">
    <citation type="submission" date="2018-06" db="EMBL/GenBank/DDBJ databases">
        <title>Comparative genomics reveals the genomic features of Rhizophagus irregularis, R. cerebriforme, R. diaphanum and Gigaspora rosea, and their symbiotic lifestyle signature.</title>
        <authorList>
            <person name="Morin E."/>
            <person name="San Clemente H."/>
            <person name="Chen E.C.H."/>
            <person name="De La Providencia I."/>
            <person name="Hainaut M."/>
            <person name="Kuo A."/>
            <person name="Kohler A."/>
            <person name="Murat C."/>
            <person name="Tang N."/>
            <person name="Roy S."/>
            <person name="Loubradou J."/>
            <person name="Henrissat B."/>
            <person name="Grigoriev I.V."/>
            <person name="Corradi N."/>
            <person name="Roux C."/>
            <person name="Martin F.M."/>
        </authorList>
    </citation>
    <scope>NUCLEOTIDE SEQUENCE [LARGE SCALE GENOMIC DNA]</scope>
    <source>
        <strain evidence="2 3">DAOM 194757</strain>
    </source>
</reference>
<organism evidence="2 3">
    <name type="scientific">Gigaspora rosea</name>
    <dbReference type="NCBI Taxonomy" id="44941"/>
    <lineage>
        <taxon>Eukaryota</taxon>
        <taxon>Fungi</taxon>
        <taxon>Fungi incertae sedis</taxon>
        <taxon>Mucoromycota</taxon>
        <taxon>Glomeromycotina</taxon>
        <taxon>Glomeromycetes</taxon>
        <taxon>Diversisporales</taxon>
        <taxon>Gigasporaceae</taxon>
        <taxon>Gigaspora</taxon>
    </lineage>
</organism>
<gene>
    <name evidence="2" type="ORF">C2G38_2039244</name>
</gene>
<protein>
    <submittedName>
        <fullName evidence="2">Uncharacterized protein</fullName>
    </submittedName>
</protein>
<evidence type="ECO:0000313" key="3">
    <source>
        <dbReference type="Proteomes" id="UP000266673"/>
    </source>
</evidence>
<feature type="compositionally biased region" description="Basic and acidic residues" evidence="1">
    <location>
        <begin position="100"/>
        <end position="121"/>
    </location>
</feature>
<feature type="region of interest" description="Disordered" evidence="1">
    <location>
        <begin position="100"/>
        <end position="155"/>
    </location>
</feature>
<feature type="compositionally biased region" description="Basic and acidic residues" evidence="1">
    <location>
        <begin position="136"/>
        <end position="152"/>
    </location>
</feature>
<evidence type="ECO:0000256" key="1">
    <source>
        <dbReference type="SAM" id="MobiDB-lite"/>
    </source>
</evidence>
<feature type="compositionally biased region" description="Low complexity" evidence="1">
    <location>
        <begin position="49"/>
        <end position="72"/>
    </location>
</feature>
<feature type="compositionally biased region" description="Polar residues" evidence="1">
    <location>
        <begin position="73"/>
        <end position="87"/>
    </location>
</feature>